<dbReference type="EMBL" id="NWSH01004448">
    <property type="protein sequence ID" value="PCG65094.1"/>
    <property type="molecule type" value="Genomic_DNA"/>
</dbReference>
<feature type="signal peptide" evidence="1">
    <location>
        <begin position="1"/>
        <end position="20"/>
    </location>
</feature>
<sequence length="90" mass="10612">MKTLVLTVALLTLFYSCVLAYQISLQSPSLSYNLDDFEDLHREKRQLENFDDEYPTGTSQREEEEPGFWDRIVKVALKLFSRFVEWLNSS</sequence>
<name>A0A2A4J0P3_HELVI</name>
<reference evidence="2" key="1">
    <citation type="submission" date="2017-09" db="EMBL/GenBank/DDBJ databases">
        <title>Contemporary evolution of a Lepidopteran species, Heliothis virescens, in response to modern agricultural practices.</title>
        <authorList>
            <person name="Fritz M.L."/>
            <person name="Deyonke A.M."/>
            <person name="Papanicolaou A."/>
            <person name="Micinski S."/>
            <person name="Westbrook J."/>
            <person name="Gould F."/>
        </authorList>
    </citation>
    <scope>NUCLEOTIDE SEQUENCE [LARGE SCALE GENOMIC DNA]</scope>
    <source>
        <strain evidence="2">HvINT-</strain>
        <tissue evidence="2">Whole body</tissue>
    </source>
</reference>
<dbReference type="AlphaFoldDB" id="A0A2A4J0P3"/>
<organism evidence="2">
    <name type="scientific">Heliothis virescens</name>
    <name type="common">Tobacco budworm moth</name>
    <dbReference type="NCBI Taxonomy" id="7102"/>
    <lineage>
        <taxon>Eukaryota</taxon>
        <taxon>Metazoa</taxon>
        <taxon>Ecdysozoa</taxon>
        <taxon>Arthropoda</taxon>
        <taxon>Hexapoda</taxon>
        <taxon>Insecta</taxon>
        <taxon>Pterygota</taxon>
        <taxon>Neoptera</taxon>
        <taxon>Endopterygota</taxon>
        <taxon>Lepidoptera</taxon>
        <taxon>Glossata</taxon>
        <taxon>Ditrysia</taxon>
        <taxon>Noctuoidea</taxon>
        <taxon>Noctuidae</taxon>
        <taxon>Heliothinae</taxon>
        <taxon>Heliothis</taxon>
    </lineage>
</organism>
<dbReference type="PROSITE" id="PS51257">
    <property type="entry name" value="PROKAR_LIPOPROTEIN"/>
    <property type="match status" value="1"/>
</dbReference>
<protein>
    <submittedName>
        <fullName evidence="2">Uncharacterized protein</fullName>
    </submittedName>
</protein>
<accession>A0A2A4J0P3</accession>
<evidence type="ECO:0000256" key="1">
    <source>
        <dbReference type="SAM" id="SignalP"/>
    </source>
</evidence>
<evidence type="ECO:0000313" key="2">
    <source>
        <dbReference type="EMBL" id="PCG65094.1"/>
    </source>
</evidence>
<keyword evidence="1" id="KW-0732">Signal</keyword>
<feature type="chain" id="PRO_5012494958" evidence="1">
    <location>
        <begin position="21"/>
        <end position="90"/>
    </location>
</feature>
<gene>
    <name evidence="2" type="ORF">B5V51_9709</name>
</gene>
<proteinExistence type="predicted"/>
<comment type="caution">
    <text evidence="2">The sequence shown here is derived from an EMBL/GenBank/DDBJ whole genome shotgun (WGS) entry which is preliminary data.</text>
</comment>